<evidence type="ECO:0000313" key="3">
    <source>
        <dbReference type="Proteomes" id="UP000179807"/>
    </source>
</evidence>
<dbReference type="Proteomes" id="UP000179807">
    <property type="component" value="Unassembled WGS sequence"/>
</dbReference>
<feature type="domain" description="Rho-GAP" evidence="1">
    <location>
        <begin position="18"/>
        <end position="219"/>
    </location>
</feature>
<organism evidence="2 3">
    <name type="scientific">Tritrichomonas foetus</name>
    <dbReference type="NCBI Taxonomy" id="1144522"/>
    <lineage>
        <taxon>Eukaryota</taxon>
        <taxon>Metamonada</taxon>
        <taxon>Parabasalia</taxon>
        <taxon>Tritrichomonadida</taxon>
        <taxon>Tritrichomonadidae</taxon>
        <taxon>Tritrichomonas</taxon>
    </lineage>
</organism>
<dbReference type="Pfam" id="PF00620">
    <property type="entry name" value="RhoGAP"/>
    <property type="match status" value="1"/>
</dbReference>
<dbReference type="SMART" id="SM00324">
    <property type="entry name" value="RhoGAP"/>
    <property type="match status" value="1"/>
</dbReference>
<dbReference type="EMBL" id="MLAK01001221">
    <property type="protein sequence ID" value="OHS95797.1"/>
    <property type="molecule type" value="Genomic_DNA"/>
</dbReference>
<gene>
    <name evidence="2" type="ORF">TRFO_38074</name>
</gene>
<dbReference type="CDD" id="cd00159">
    <property type="entry name" value="RhoGAP"/>
    <property type="match status" value="1"/>
</dbReference>
<dbReference type="InterPro" id="IPR008936">
    <property type="entry name" value="Rho_GTPase_activation_prot"/>
</dbReference>
<accession>A0A1J4JED2</accession>
<dbReference type="SUPFAM" id="SSF48350">
    <property type="entry name" value="GTPase activation domain, GAP"/>
    <property type="match status" value="1"/>
</dbReference>
<dbReference type="PROSITE" id="PS50238">
    <property type="entry name" value="RHOGAP"/>
    <property type="match status" value="1"/>
</dbReference>
<evidence type="ECO:0000313" key="2">
    <source>
        <dbReference type="EMBL" id="OHS95797.1"/>
    </source>
</evidence>
<dbReference type="VEuPathDB" id="TrichDB:TRFO_38074"/>
<dbReference type="PANTHER" id="PTHR45808">
    <property type="entry name" value="RHO GTPASE-ACTIVATING PROTEIN 68F"/>
    <property type="match status" value="1"/>
</dbReference>
<dbReference type="PANTHER" id="PTHR45808:SF2">
    <property type="entry name" value="RHO GTPASE-ACTIVATING PROTEIN 68F"/>
    <property type="match status" value="1"/>
</dbReference>
<comment type="caution">
    <text evidence="2">The sequence shown here is derived from an EMBL/GenBank/DDBJ whole genome shotgun (WGS) entry which is preliminary data.</text>
</comment>
<dbReference type="AlphaFoldDB" id="A0A1J4JED2"/>
<proteinExistence type="predicted"/>
<dbReference type="GO" id="GO:0005737">
    <property type="term" value="C:cytoplasm"/>
    <property type="evidence" value="ECO:0007669"/>
    <property type="project" value="TreeGrafter"/>
</dbReference>
<dbReference type="GeneID" id="94846531"/>
<reference evidence="2" key="1">
    <citation type="submission" date="2016-10" db="EMBL/GenBank/DDBJ databases">
        <authorList>
            <person name="Benchimol M."/>
            <person name="Almeida L.G."/>
            <person name="Vasconcelos A.T."/>
            <person name="Perreira-Neves A."/>
            <person name="Rosa I.A."/>
            <person name="Tasca T."/>
            <person name="Bogo M.R."/>
            <person name="de Souza W."/>
        </authorList>
    </citation>
    <scope>NUCLEOTIDE SEQUENCE [LARGE SCALE GENOMIC DNA]</scope>
    <source>
        <strain evidence="2">K</strain>
    </source>
</reference>
<protein>
    <submittedName>
        <fullName evidence="2">RhoGAP domain containing protein</fullName>
    </submittedName>
</protein>
<dbReference type="RefSeq" id="XP_068348934.1">
    <property type="nucleotide sequence ID" value="XM_068511827.1"/>
</dbReference>
<dbReference type="GO" id="GO:0005096">
    <property type="term" value="F:GTPase activator activity"/>
    <property type="evidence" value="ECO:0007669"/>
    <property type="project" value="TreeGrafter"/>
</dbReference>
<evidence type="ECO:0000259" key="1">
    <source>
        <dbReference type="PROSITE" id="PS50238"/>
    </source>
</evidence>
<keyword evidence="3" id="KW-1185">Reference proteome</keyword>
<dbReference type="GO" id="GO:0007264">
    <property type="term" value="P:small GTPase-mediated signal transduction"/>
    <property type="evidence" value="ECO:0007669"/>
    <property type="project" value="TreeGrafter"/>
</dbReference>
<name>A0A1J4JED2_9EUKA</name>
<sequence>MTRYLLKIAYFFTKLTQIDISEMYRNFFTRSADQFGGKISFIIHDIITQLQKVGAEKNEGIFRLSGSKQKIQELCLELNDGRVTDWSKYPDNNVLCDTLKKYFRDNSERNPLIPFFIYDPLIMIPPLYQADADVGLTKIKGLMKELSRPTYISLAFLIKYLNFVANNKESNKMDALNLARMFGPNIMCSPMAHENPLMANHEAQNNITQILIERADDIFDDFYLTPDDILTDEEIEKISHVQVNEGDIVDSMNLRELRFKSLIPYVPGYLINDPNFVRPL</sequence>
<dbReference type="OrthoDB" id="185175at2759"/>
<dbReference type="Gene3D" id="1.10.555.10">
    <property type="entry name" value="Rho GTPase activation protein"/>
    <property type="match status" value="1"/>
</dbReference>
<dbReference type="InterPro" id="IPR000198">
    <property type="entry name" value="RhoGAP_dom"/>
</dbReference>